<keyword evidence="1" id="KW-0732">Signal</keyword>
<name>A0ABQ1HMW7_9GAMM</name>
<feature type="chain" id="PRO_5045473462" description="Lipoprotein" evidence="1">
    <location>
        <begin position="19"/>
        <end position="142"/>
    </location>
</feature>
<organism evidence="2 3">
    <name type="scientific">Arenimonas soli</name>
    <dbReference type="NCBI Taxonomy" id="2269504"/>
    <lineage>
        <taxon>Bacteria</taxon>
        <taxon>Pseudomonadati</taxon>
        <taxon>Pseudomonadota</taxon>
        <taxon>Gammaproteobacteria</taxon>
        <taxon>Lysobacterales</taxon>
        <taxon>Lysobacteraceae</taxon>
        <taxon>Arenimonas</taxon>
    </lineage>
</organism>
<evidence type="ECO:0008006" key="4">
    <source>
        <dbReference type="Google" id="ProtNLM"/>
    </source>
</evidence>
<evidence type="ECO:0000313" key="3">
    <source>
        <dbReference type="Proteomes" id="UP000623419"/>
    </source>
</evidence>
<sequence length="142" mass="15459">MRTIAVIAAIIFALVSCASLPPLTGSASLSVLSYDQATGDYVLELRNHFARPILYLNPYLTFHVVRSPSPESFPESPGRMALMVHDTKLEPGKAVTFSGQCTSAGICSRPGTYVAVRACWFTEAWTCEEYLPVWSETPLNGA</sequence>
<proteinExistence type="predicted"/>
<keyword evidence="3" id="KW-1185">Reference proteome</keyword>
<dbReference type="EMBL" id="BMKC01000003">
    <property type="protein sequence ID" value="GGA82703.1"/>
    <property type="molecule type" value="Genomic_DNA"/>
</dbReference>
<dbReference type="PROSITE" id="PS51257">
    <property type="entry name" value="PROKAR_LIPOPROTEIN"/>
    <property type="match status" value="1"/>
</dbReference>
<gene>
    <name evidence="2" type="ORF">GCM10011521_21230</name>
</gene>
<reference evidence="3" key="1">
    <citation type="journal article" date="2019" name="Int. J. Syst. Evol. Microbiol.">
        <title>The Global Catalogue of Microorganisms (GCM) 10K type strain sequencing project: providing services to taxonomists for standard genome sequencing and annotation.</title>
        <authorList>
            <consortium name="The Broad Institute Genomics Platform"/>
            <consortium name="The Broad Institute Genome Sequencing Center for Infectious Disease"/>
            <person name="Wu L."/>
            <person name="Ma J."/>
        </authorList>
    </citation>
    <scope>NUCLEOTIDE SEQUENCE [LARGE SCALE GENOMIC DNA]</scope>
    <source>
        <strain evidence="3">CGMCC 1.15905</strain>
    </source>
</reference>
<protein>
    <recommendedName>
        <fullName evidence="4">Lipoprotein</fullName>
    </recommendedName>
</protein>
<evidence type="ECO:0000313" key="2">
    <source>
        <dbReference type="EMBL" id="GGA82703.1"/>
    </source>
</evidence>
<comment type="caution">
    <text evidence="2">The sequence shown here is derived from an EMBL/GenBank/DDBJ whole genome shotgun (WGS) entry which is preliminary data.</text>
</comment>
<evidence type="ECO:0000256" key="1">
    <source>
        <dbReference type="SAM" id="SignalP"/>
    </source>
</evidence>
<dbReference type="Proteomes" id="UP000623419">
    <property type="component" value="Unassembled WGS sequence"/>
</dbReference>
<accession>A0ABQ1HMW7</accession>
<feature type="signal peptide" evidence="1">
    <location>
        <begin position="1"/>
        <end position="18"/>
    </location>
</feature>